<evidence type="ECO:0000259" key="3">
    <source>
        <dbReference type="Pfam" id="PF08158"/>
    </source>
</evidence>
<comment type="subcellular location">
    <subcellularLocation>
        <location evidence="1">Nucleus</location>
        <location evidence="1">Nucleolus</location>
    </subcellularLocation>
</comment>
<feature type="region of interest" description="Disordered" evidence="2">
    <location>
        <begin position="627"/>
        <end position="669"/>
    </location>
</feature>
<evidence type="ECO:0000313" key="4">
    <source>
        <dbReference type="EMBL" id="CAE0391917.1"/>
    </source>
</evidence>
<accession>A0A7S3KUH4</accession>
<evidence type="ECO:0000256" key="2">
    <source>
        <dbReference type="SAM" id="MobiDB-lite"/>
    </source>
</evidence>
<dbReference type="GO" id="GO:0000055">
    <property type="term" value="P:ribosomal large subunit export from nucleus"/>
    <property type="evidence" value="ECO:0007669"/>
    <property type="project" value="UniProtKB-UniRule"/>
</dbReference>
<keyword evidence="1" id="KW-0690">Ribosome biogenesis</keyword>
<feature type="region of interest" description="Disordered" evidence="2">
    <location>
        <begin position="486"/>
        <end position="546"/>
    </location>
</feature>
<dbReference type="GO" id="GO:0015031">
    <property type="term" value="P:protein transport"/>
    <property type="evidence" value="ECO:0007669"/>
    <property type="project" value="UniProtKB-KW"/>
</dbReference>
<keyword evidence="1" id="KW-0813">Transport</keyword>
<dbReference type="InterPro" id="IPR027312">
    <property type="entry name" value="Sda1"/>
</dbReference>
<sequence length="709" mass="82127">MTHICDVYRKDLSFVPTEFVSMLEQNYSTIHPNVRFELVQSLRMIRTKKLATAVDIIPLFFKLFRAEDKALRRYLFTCIVGDLKLLNKKSKASNVNKTLQNFVYNMIKDPQEIAAKQSLQVMIELYKRKIWNDDNTVNVIAEAGLQKSPKLCLLACKFFLLLNYENEVSGSDHEDSDIDDVKKQILNTKVGAKMSRKKKHGLEKTLKNMRRRKGRKDKVYFTPDFLPIDLLRCPQEYAERLFYRLRKSNEKLEIKLFMMKFIGRLIGRHKLIMFNFYPFISKYINPHQKELAEFLAMVAESTHINVPHEEVSPLIEKICENFVNERASPVSMTIAMNSIREIAARNPNAMNKEQLQYCIAYSKIKNKSVSMAIKGLINLFRDLRPELLEKKQLGKEDYIKLRKDGPETMVENTKLRTIEGLDLLREHEGLGENVNMIGHRLLTDEDFKLIKKLQIQKKTEEAKEQLKLDLSEYDIVDHRFAIHDQAQLQAAQEAEEAEGEFDADDESGEDGSDADDGEKPSKKVKISSKTQVHEIKDGDSEEEKTDVKKVATPIQIVGAPPVIRSDGIRYVPAVTEDEVDFDISVSSISDSDSDEYVSHNPHNFIDGVHLNTYKKSKYQKLAETYVSREEKQRLKKERARAHHDKKGKSKTNKEKQKNKPISMMMPKKLRSIHQNYRSTSERLKDLKYKLGKVKDGKLKVHRKGLKNVR</sequence>
<dbReference type="InterPro" id="IPR012977">
    <property type="entry name" value="SDA1_N"/>
</dbReference>
<dbReference type="GO" id="GO:0005730">
    <property type="term" value="C:nucleolus"/>
    <property type="evidence" value="ECO:0007669"/>
    <property type="project" value="UniProtKB-SubCell"/>
</dbReference>
<dbReference type="EMBL" id="HBIK01036068">
    <property type="protein sequence ID" value="CAE0391917.1"/>
    <property type="molecule type" value="Transcribed_RNA"/>
</dbReference>
<evidence type="ECO:0000256" key="1">
    <source>
        <dbReference type="RuleBase" id="RU365057"/>
    </source>
</evidence>
<feature type="domain" description="SDA1 N-terminal" evidence="3">
    <location>
        <begin position="1"/>
        <end position="365"/>
    </location>
</feature>
<feature type="compositionally biased region" description="Acidic residues" evidence="2">
    <location>
        <begin position="493"/>
        <end position="516"/>
    </location>
</feature>
<keyword evidence="1" id="KW-0539">Nucleus</keyword>
<dbReference type="SUPFAM" id="SSF48371">
    <property type="entry name" value="ARM repeat"/>
    <property type="match status" value="1"/>
</dbReference>
<feature type="compositionally biased region" description="Basic residues" evidence="2">
    <location>
        <begin position="633"/>
        <end position="650"/>
    </location>
</feature>
<dbReference type="PANTHER" id="PTHR12730">
    <property type="entry name" value="HSDA/SDA1-RELATED"/>
    <property type="match status" value="1"/>
</dbReference>
<dbReference type="AlphaFoldDB" id="A0A7S3KUH4"/>
<protein>
    <recommendedName>
        <fullName evidence="1">Protein SDA1</fullName>
    </recommendedName>
</protein>
<keyword evidence="1" id="KW-0653">Protein transport</keyword>
<gene>
    <name evidence="4" type="ORF">ECRA1380_LOCUS16893</name>
</gene>
<dbReference type="Pfam" id="PF08158">
    <property type="entry name" value="SDA1_HEAT"/>
    <property type="match status" value="1"/>
</dbReference>
<comment type="function">
    <text evidence="1">Required for 60S pre-ribosomal subunits export to the cytoplasm.</text>
</comment>
<organism evidence="4">
    <name type="scientific">Euplotes crassus</name>
    <dbReference type="NCBI Taxonomy" id="5936"/>
    <lineage>
        <taxon>Eukaryota</taxon>
        <taxon>Sar</taxon>
        <taxon>Alveolata</taxon>
        <taxon>Ciliophora</taxon>
        <taxon>Intramacronucleata</taxon>
        <taxon>Spirotrichea</taxon>
        <taxon>Hypotrichia</taxon>
        <taxon>Euplotida</taxon>
        <taxon>Euplotidae</taxon>
        <taxon>Moneuplotes</taxon>
    </lineage>
</organism>
<reference evidence="4" key="1">
    <citation type="submission" date="2021-01" db="EMBL/GenBank/DDBJ databases">
        <authorList>
            <person name="Corre E."/>
            <person name="Pelletier E."/>
            <person name="Niang G."/>
            <person name="Scheremetjew M."/>
            <person name="Finn R."/>
            <person name="Kale V."/>
            <person name="Holt S."/>
            <person name="Cochrane G."/>
            <person name="Meng A."/>
            <person name="Brown T."/>
            <person name="Cohen L."/>
        </authorList>
    </citation>
    <scope>NUCLEOTIDE SEQUENCE</scope>
    <source>
        <strain evidence="4">CT5</strain>
    </source>
</reference>
<name>A0A7S3KUH4_EUPCR</name>
<comment type="similarity">
    <text evidence="1">Belongs to the SDA1 family.</text>
</comment>
<proteinExistence type="inferred from homology"/>
<dbReference type="GO" id="GO:0042273">
    <property type="term" value="P:ribosomal large subunit biogenesis"/>
    <property type="evidence" value="ECO:0007669"/>
    <property type="project" value="UniProtKB-UniRule"/>
</dbReference>
<dbReference type="PANTHER" id="PTHR12730:SF0">
    <property type="entry name" value="PROTEIN SDA1 HOMOLOG"/>
    <property type="match status" value="1"/>
</dbReference>
<dbReference type="InterPro" id="IPR016024">
    <property type="entry name" value="ARM-type_fold"/>
</dbReference>